<evidence type="ECO:0000313" key="1">
    <source>
        <dbReference type="EMBL" id="JAE12143.1"/>
    </source>
</evidence>
<sequence>MNNMGFMVAEFCYHRKRIKFSKEIFQQVLGIPSGDEPVMLESDDPSVLDAVSNLRKKYIVNKKAKINQVESLLKKEEDEVTFMQTFMFIAIQSILNPLTSNTINLHYLYSLVDVKKIPHIDWLHTFWKVLLMK</sequence>
<proteinExistence type="predicted"/>
<dbReference type="EMBL" id="GBRH01185753">
    <property type="protein sequence ID" value="JAE12143.1"/>
    <property type="molecule type" value="Transcribed_RNA"/>
</dbReference>
<reference evidence="1" key="1">
    <citation type="submission" date="2014-09" db="EMBL/GenBank/DDBJ databases">
        <authorList>
            <person name="Magalhaes I.L.F."/>
            <person name="Oliveira U."/>
            <person name="Santos F.R."/>
            <person name="Vidigal T.H.D.A."/>
            <person name="Brescovit A.D."/>
            <person name="Santos A.J."/>
        </authorList>
    </citation>
    <scope>NUCLEOTIDE SEQUENCE</scope>
    <source>
        <tissue evidence="1">Shoot tissue taken approximately 20 cm above the soil surface</tissue>
    </source>
</reference>
<dbReference type="PANTHER" id="PTHR34835">
    <property type="entry name" value="OS07G0283600 PROTEIN-RELATED"/>
    <property type="match status" value="1"/>
</dbReference>
<accession>A0A0A9FUZ4</accession>
<protein>
    <submittedName>
        <fullName evidence="1">Uncharacterized protein</fullName>
    </submittedName>
</protein>
<reference evidence="1" key="2">
    <citation type="journal article" date="2015" name="Data Brief">
        <title>Shoot transcriptome of the giant reed, Arundo donax.</title>
        <authorList>
            <person name="Barrero R.A."/>
            <person name="Guerrero F.D."/>
            <person name="Moolhuijzen P."/>
            <person name="Goolsby J.A."/>
            <person name="Tidwell J."/>
            <person name="Bellgard S.E."/>
            <person name="Bellgard M.I."/>
        </authorList>
    </citation>
    <scope>NUCLEOTIDE SEQUENCE</scope>
    <source>
        <tissue evidence="1">Shoot tissue taken approximately 20 cm above the soil surface</tissue>
    </source>
</reference>
<dbReference type="PANTHER" id="PTHR34835:SF77">
    <property type="entry name" value="OS08G0365200 PROTEIN"/>
    <property type="match status" value="1"/>
</dbReference>
<dbReference type="AlphaFoldDB" id="A0A0A9FUZ4"/>
<name>A0A0A9FUZ4_ARUDO</name>
<organism evidence="1">
    <name type="scientific">Arundo donax</name>
    <name type="common">Giant reed</name>
    <name type="synonym">Donax arundinaceus</name>
    <dbReference type="NCBI Taxonomy" id="35708"/>
    <lineage>
        <taxon>Eukaryota</taxon>
        <taxon>Viridiplantae</taxon>
        <taxon>Streptophyta</taxon>
        <taxon>Embryophyta</taxon>
        <taxon>Tracheophyta</taxon>
        <taxon>Spermatophyta</taxon>
        <taxon>Magnoliopsida</taxon>
        <taxon>Liliopsida</taxon>
        <taxon>Poales</taxon>
        <taxon>Poaceae</taxon>
        <taxon>PACMAD clade</taxon>
        <taxon>Arundinoideae</taxon>
        <taxon>Arundineae</taxon>
        <taxon>Arundo</taxon>
    </lineage>
</organism>